<dbReference type="Gene3D" id="3.40.250.10">
    <property type="entry name" value="Rhodanese-like domain"/>
    <property type="match status" value="1"/>
</dbReference>
<dbReference type="PANTHER" id="PTHR30401">
    <property type="entry name" value="TRNA 2-SELENOURIDINE SYNTHASE"/>
    <property type="match status" value="1"/>
</dbReference>
<dbReference type="InterPro" id="IPR036873">
    <property type="entry name" value="Rhodanese-like_dom_sf"/>
</dbReference>
<organism evidence="4 5">
    <name type="scientific">Desulfocucumis palustris</name>
    <dbReference type="NCBI Taxonomy" id="1898651"/>
    <lineage>
        <taxon>Bacteria</taxon>
        <taxon>Bacillati</taxon>
        <taxon>Bacillota</taxon>
        <taxon>Clostridia</taxon>
        <taxon>Eubacteriales</taxon>
        <taxon>Desulfocucumaceae</taxon>
        <taxon>Desulfocucumis</taxon>
    </lineage>
</organism>
<name>A0A2L2X969_9FIRM</name>
<dbReference type="NCBIfam" id="NF008752">
    <property type="entry name" value="PRK11784.1-4"/>
    <property type="match status" value="1"/>
</dbReference>
<dbReference type="AlphaFoldDB" id="A0A2L2X969"/>
<feature type="region of interest" description="Disordered" evidence="2">
    <location>
        <begin position="354"/>
        <end position="374"/>
    </location>
</feature>
<dbReference type="GO" id="GO:0002098">
    <property type="term" value="P:tRNA wobble uridine modification"/>
    <property type="evidence" value="ECO:0007669"/>
    <property type="project" value="InterPro"/>
</dbReference>
<dbReference type="SMART" id="SM00450">
    <property type="entry name" value="RHOD"/>
    <property type="match status" value="1"/>
</dbReference>
<dbReference type="InterPro" id="IPR027417">
    <property type="entry name" value="P-loop_NTPase"/>
</dbReference>
<dbReference type="NCBIfam" id="NF008750">
    <property type="entry name" value="PRK11784.1-2"/>
    <property type="match status" value="1"/>
</dbReference>
<dbReference type="Gene3D" id="3.40.50.300">
    <property type="entry name" value="P-loop containing nucleotide triphosphate hydrolases"/>
    <property type="match status" value="1"/>
</dbReference>
<protein>
    <submittedName>
        <fullName evidence="4">Selenophosphate-dependent tRNA 2-selenouridine synthase</fullName>
    </submittedName>
</protein>
<dbReference type="OrthoDB" id="9808735at2"/>
<dbReference type="SUPFAM" id="SSF52540">
    <property type="entry name" value="P-loop containing nucleoside triphosphate hydrolases"/>
    <property type="match status" value="1"/>
</dbReference>
<sequence>MAKDIKIEDAFNMPGATLVDVRSENEYNEDTIPGAVNIPLLNNEERAMVGTVYKRENPVKARRLGLNLISPRLPAMLREYEQKASNGRDVVLFCWRGGLRSQFVTYMLDLMGFNVYRVAGGYKSYRKYINSYLERELPHRAVVIHGLTGVGKTEVLKGLEARGLPVLDLEGLACHRGSVFGKIGMPLSPSQKKFESMIVKNFVASAKQGVFVVECESKRLGRLLVPQSVINSMKMGYNILLYASIQERIHRSVKEYVSGSDANMQSLVEAIQSITRYLGNAKADKLVNLLREKKYEDAVEILLLDYYDPLYKYPNGPDSSYHLSVDTGNINRAVDVVAEFVAGLPEYGIPVNGGVRVGNRESPEGSQGSQGSFA</sequence>
<dbReference type="Pfam" id="PF26341">
    <property type="entry name" value="AAA_SelU"/>
    <property type="match status" value="1"/>
</dbReference>
<evidence type="ECO:0000313" key="5">
    <source>
        <dbReference type="Proteomes" id="UP000239549"/>
    </source>
</evidence>
<dbReference type="InterPro" id="IPR058840">
    <property type="entry name" value="AAA_SelU"/>
</dbReference>
<proteinExistence type="predicted"/>
<dbReference type="NCBIfam" id="TIGR03167">
    <property type="entry name" value="tRNA_sel_U_synt"/>
    <property type="match status" value="1"/>
</dbReference>
<dbReference type="Proteomes" id="UP000239549">
    <property type="component" value="Unassembled WGS sequence"/>
</dbReference>
<dbReference type="Pfam" id="PF00581">
    <property type="entry name" value="Rhodanese"/>
    <property type="match status" value="1"/>
</dbReference>
<dbReference type="PANTHER" id="PTHR30401:SF0">
    <property type="entry name" value="TRNA 2-SELENOURIDINE SYNTHASE"/>
    <property type="match status" value="1"/>
</dbReference>
<dbReference type="RefSeq" id="WP_104371249.1">
    <property type="nucleotide sequence ID" value="NZ_BFAV01000045.1"/>
</dbReference>
<evidence type="ECO:0000256" key="2">
    <source>
        <dbReference type="SAM" id="MobiDB-lite"/>
    </source>
</evidence>
<comment type="caution">
    <text evidence="4">The sequence shown here is derived from an EMBL/GenBank/DDBJ whole genome shotgun (WGS) entry which is preliminary data.</text>
</comment>
<evidence type="ECO:0000313" key="4">
    <source>
        <dbReference type="EMBL" id="GBF32779.1"/>
    </source>
</evidence>
<feature type="domain" description="Rhodanese" evidence="3">
    <location>
        <begin position="12"/>
        <end position="134"/>
    </location>
</feature>
<dbReference type="PROSITE" id="PS50206">
    <property type="entry name" value="RHODANESE_3"/>
    <property type="match status" value="1"/>
</dbReference>
<dbReference type="GO" id="GO:0043828">
    <property type="term" value="F:tRNA 2-selenouridine synthase activity"/>
    <property type="evidence" value="ECO:0007669"/>
    <property type="project" value="InterPro"/>
</dbReference>
<keyword evidence="5" id="KW-1185">Reference proteome</keyword>
<dbReference type="EMBL" id="BFAV01000045">
    <property type="protein sequence ID" value="GBF32779.1"/>
    <property type="molecule type" value="Genomic_DNA"/>
</dbReference>
<dbReference type="InterPro" id="IPR001763">
    <property type="entry name" value="Rhodanese-like_dom"/>
</dbReference>
<dbReference type="SUPFAM" id="SSF52821">
    <property type="entry name" value="Rhodanese/Cell cycle control phosphatase"/>
    <property type="match status" value="1"/>
</dbReference>
<dbReference type="InterPro" id="IPR017582">
    <property type="entry name" value="SelU"/>
</dbReference>
<gene>
    <name evidence="4" type="ORF">DCCM_0975</name>
</gene>
<evidence type="ECO:0000256" key="1">
    <source>
        <dbReference type="ARBA" id="ARBA00023266"/>
    </source>
</evidence>
<feature type="compositionally biased region" description="Low complexity" evidence="2">
    <location>
        <begin position="365"/>
        <end position="374"/>
    </location>
</feature>
<evidence type="ECO:0000259" key="3">
    <source>
        <dbReference type="PROSITE" id="PS50206"/>
    </source>
</evidence>
<keyword evidence="1" id="KW-0711">Selenium</keyword>
<reference evidence="5" key="1">
    <citation type="submission" date="2018-02" db="EMBL/GenBank/DDBJ databases">
        <title>Genome sequence of Desulfocucumis palustris strain NAW-5.</title>
        <authorList>
            <person name="Watanabe M."/>
            <person name="Kojima H."/>
            <person name="Fukui M."/>
        </authorList>
    </citation>
    <scope>NUCLEOTIDE SEQUENCE [LARGE SCALE GENOMIC DNA]</scope>
    <source>
        <strain evidence="5">NAW-5</strain>
    </source>
</reference>
<accession>A0A2L2X969</accession>